<comment type="caution">
    <text evidence="2">The sequence shown here is derived from an EMBL/GenBank/DDBJ whole genome shotgun (WGS) entry which is preliminary data.</text>
</comment>
<feature type="region of interest" description="Disordered" evidence="1">
    <location>
        <begin position="1"/>
        <end position="28"/>
    </location>
</feature>
<organism evidence="2 3">
    <name type="scientific">Ameiurus melas</name>
    <name type="common">Black bullhead</name>
    <name type="synonym">Silurus melas</name>
    <dbReference type="NCBI Taxonomy" id="219545"/>
    <lineage>
        <taxon>Eukaryota</taxon>
        <taxon>Metazoa</taxon>
        <taxon>Chordata</taxon>
        <taxon>Craniata</taxon>
        <taxon>Vertebrata</taxon>
        <taxon>Euteleostomi</taxon>
        <taxon>Actinopterygii</taxon>
        <taxon>Neopterygii</taxon>
        <taxon>Teleostei</taxon>
        <taxon>Ostariophysi</taxon>
        <taxon>Siluriformes</taxon>
        <taxon>Ictaluridae</taxon>
        <taxon>Ameiurus</taxon>
    </lineage>
</organism>
<dbReference type="Proteomes" id="UP000593565">
    <property type="component" value="Unassembled WGS sequence"/>
</dbReference>
<accession>A0A7J5ZLG1</accession>
<sequence length="70" mass="7818">MDWDSQPPSQAIVAGSRPIRKRKGHRLPTTRKRTRAALDIKSFCAARVGSFSACSRWRAELRGNEHAGGR</sequence>
<evidence type="ECO:0000313" key="3">
    <source>
        <dbReference type="Proteomes" id="UP000593565"/>
    </source>
</evidence>
<dbReference type="EMBL" id="JAAGNN010000028">
    <property type="protein sequence ID" value="KAF4070771.1"/>
    <property type="molecule type" value="Genomic_DNA"/>
</dbReference>
<name>A0A7J5ZLG1_AMEME</name>
<protein>
    <submittedName>
        <fullName evidence="2">Uncharacterized protein</fullName>
    </submittedName>
</protein>
<evidence type="ECO:0000256" key="1">
    <source>
        <dbReference type="SAM" id="MobiDB-lite"/>
    </source>
</evidence>
<reference evidence="2 3" key="1">
    <citation type="submission" date="2020-02" db="EMBL/GenBank/DDBJ databases">
        <title>A chromosome-scale genome assembly of the black bullhead catfish (Ameiurus melas).</title>
        <authorList>
            <person name="Wen M."/>
            <person name="Zham M."/>
            <person name="Cabau C."/>
            <person name="Klopp C."/>
            <person name="Donnadieu C."/>
            <person name="Roques C."/>
            <person name="Bouchez O."/>
            <person name="Lampietro C."/>
            <person name="Jouanno E."/>
            <person name="Herpin A."/>
            <person name="Louis A."/>
            <person name="Berthelot C."/>
            <person name="Parey E."/>
            <person name="Roest-Crollius H."/>
            <person name="Braasch I."/>
            <person name="Postlethwait J."/>
            <person name="Robinson-Rechavi M."/>
            <person name="Echchiki A."/>
            <person name="Begum T."/>
            <person name="Montfort J."/>
            <person name="Schartl M."/>
            <person name="Bobe J."/>
            <person name="Guiguen Y."/>
        </authorList>
    </citation>
    <scope>NUCLEOTIDE SEQUENCE [LARGE SCALE GENOMIC DNA]</scope>
    <source>
        <strain evidence="2">M_S1</strain>
        <tissue evidence="2">Blood</tissue>
    </source>
</reference>
<feature type="compositionally biased region" description="Basic residues" evidence="1">
    <location>
        <begin position="18"/>
        <end position="28"/>
    </location>
</feature>
<keyword evidence="3" id="KW-1185">Reference proteome</keyword>
<evidence type="ECO:0000313" key="2">
    <source>
        <dbReference type="EMBL" id="KAF4070771.1"/>
    </source>
</evidence>
<gene>
    <name evidence="2" type="ORF">AMELA_G00277370</name>
</gene>
<proteinExistence type="predicted"/>
<dbReference type="AlphaFoldDB" id="A0A7J5ZLG1"/>